<dbReference type="Gene3D" id="3.60.20.10">
    <property type="entry name" value="Glutamine Phosphoribosylpyrophosphate, subunit 1, domain 1"/>
    <property type="match status" value="1"/>
</dbReference>
<gene>
    <name evidence="1" type="ORF">METZ01_LOCUS404335</name>
</gene>
<dbReference type="SUPFAM" id="SSF56235">
    <property type="entry name" value="N-terminal nucleophile aminohydrolases (Ntn hydrolases)"/>
    <property type="match status" value="1"/>
</dbReference>
<organism evidence="1">
    <name type="scientific">marine metagenome</name>
    <dbReference type="NCBI Taxonomy" id="408172"/>
    <lineage>
        <taxon>unclassified sequences</taxon>
        <taxon>metagenomes</taxon>
        <taxon>ecological metagenomes</taxon>
    </lineage>
</organism>
<reference evidence="1" key="1">
    <citation type="submission" date="2018-05" db="EMBL/GenBank/DDBJ databases">
        <authorList>
            <person name="Lanie J.A."/>
            <person name="Ng W.-L."/>
            <person name="Kazmierczak K.M."/>
            <person name="Andrzejewski T.M."/>
            <person name="Davidsen T.M."/>
            <person name="Wayne K.J."/>
            <person name="Tettelin H."/>
            <person name="Glass J.I."/>
            <person name="Rusch D."/>
            <person name="Podicherti R."/>
            <person name="Tsui H.-C.T."/>
            <person name="Winkler M.E."/>
        </authorList>
    </citation>
    <scope>NUCLEOTIDE SEQUENCE</scope>
</reference>
<protein>
    <recommendedName>
        <fullName evidence="2">DUF1028 domain-containing protein</fullName>
    </recommendedName>
</protein>
<dbReference type="InterPro" id="IPR010430">
    <property type="entry name" value="DUF1028"/>
</dbReference>
<accession>A0A382W018</accession>
<dbReference type="PANTHER" id="PTHR39328">
    <property type="entry name" value="BLL2871 PROTEIN"/>
    <property type="match status" value="1"/>
</dbReference>
<dbReference type="InterPro" id="IPR029055">
    <property type="entry name" value="Ntn_hydrolases_N"/>
</dbReference>
<dbReference type="Pfam" id="PF06267">
    <property type="entry name" value="DUF1028"/>
    <property type="match status" value="1"/>
</dbReference>
<evidence type="ECO:0008006" key="2">
    <source>
        <dbReference type="Google" id="ProtNLM"/>
    </source>
</evidence>
<sequence length="224" mass="24330">MTMTIVGYDPRNGQFGGAVATKNIAVGSRVLRGIGEVGMVGFSGHEVQRIRAIRMLELGFPADTVLEAIKSVSNGRGQYSIVDRKGKSVAFTAEAQFPWAGSRAGLHYACGANTMIGPGVVQALGETFEQTEGSELLLHERLLLCLEAAQETGGDNRGRQSAAIQIHWKRIDANPYLDLRVDDHSDPIPELKALVHIYLQTYPDYASKTWPTLEGTGGYPILYP</sequence>
<dbReference type="AlphaFoldDB" id="A0A382W018"/>
<dbReference type="EMBL" id="UINC01155560">
    <property type="protein sequence ID" value="SVD51481.1"/>
    <property type="molecule type" value="Genomic_DNA"/>
</dbReference>
<dbReference type="PANTHER" id="PTHR39328:SF1">
    <property type="entry name" value="BLL2871 PROTEIN"/>
    <property type="match status" value="1"/>
</dbReference>
<name>A0A382W018_9ZZZZ</name>
<proteinExistence type="predicted"/>
<evidence type="ECO:0000313" key="1">
    <source>
        <dbReference type="EMBL" id="SVD51481.1"/>
    </source>
</evidence>